<dbReference type="GO" id="GO:0005975">
    <property type="term" value="P:carbohydrate metabolic process"/>
    <property type="evidence" value="ECO:0007669"/>
    <property type="project" value="InterPro"/>
</dbReference>
<dbReference type="GO" id="GO:0004560">
    <property type="term" value="F:alpha-L-fucosidase activity"/>
    <property type="evidence" value="ECO:0007669"/>
    <property type="project" value="InterPro"/>
</dbReference>
<evidence type="ECO:0000259" key="1">
    <source>
        <dbReference type="Pfam" id="PF14498"/>
    </source>
</evidence>
<comment type="caution">
    <text evidence="4">The sequence shown here is derived from an EMBL/GenBank/DDBJ whole genome shotgun (WGS) entry which is preliminary data.</text>
</comment>
<evidence type="ECO:0000313" key="5">
    <source>
        <dbReference type="Proteomes" id="UP000294752"/>
    </source>
</evidence>
<dbReference type="FunFam" id="1.50.10.10:FF:000028">
    <property type="entry name" value="Alpha-L-fucosidase 2"/>
    <property type="match status" value="1"/>
</dbReference>
<reference evidence="4 5" key="1">
    <citation type="submission" date="2019-03" db="EMBL/GenBank/DDBJ databases">
        <title>Genomic Encyclopedia of Type Strains, Phase III (KMG-III): the genomes of soil and plant-associated and newly described type strains.</title>
        <authorList>
            <person name="Whitman W."/>
        </authorList>
    </citation>
    <scope>NUCLEOTIDE SEQUENCE [LARGE SCALE GENOMIC DNA]</scope>
    <source>
        <strain evidence="4 5">CGMCC 1.12801</strain>
    </source>
</reference>
<dbReference type="InterPro" id="IPR008928">
    <property type="entry name" value="6-hairpin_glycosidase_sf"/>
</dbReference>
<accession>A0A4R7CSX1</accession>
<evidence type="ECO:0000313" key="4">
    <source>
        <dbReference type="EMBL" id="TDS08927.1"/>
    </source>
</evidence>
<dbReference type="InterPro" id="IPR054363">
    <property type="entry name" value="GH95_cat"/>
</dbReference>
<dbReference type="PANTHER" id="PTHR31084">
    <property type="entry name" value="ALPHA-L-FUCOSIDASE 2"/>
    <property type="match status" value="1"/>
</dbReference>
<dbReference type="InterPro" id="IPR027414">
    <property type="entry name" value="GH95_N_dom"/>
</dbReference>
<protein>
    <submittedName>
        <fullName evidence="4">Alpha-L-fucosidase 2</fullName>
    </submittedName>
</protein>
<dbReference type="SUPFAM" id="SSF48208">
    <property type="entry name" value="Six-hairpin glycosidases"/>
    <property type="match status" value="1"/>
</dbReference>
<keyword evidence="5" id="KW-1185">Reference proteome</keyword>
<dbReference type="Pfam" id="PF21307">
    <property type="entry name" value="Glyco_hydro_95_C"/>
    <property type="match status" value="1"/>
</dbReference>
<sequence length="866" mass="97987">MSMEFRNISTIVLVATVVLLSKISVFAQKTMPDNLFKLWYEKPAAIWEEALPLGNAKSGAMVFGGIKSERYQLNDNTLWSGFPDPGNNPNGPTILPEVRQAIFDGRYLDAEKHWRKMQGPYSARYLPLGDLLLDFPDHNSSVSSYYRDLDLTKAISTVRYTIDGTIYTRESFISHPDKALIIRLKSNKKKRISVDISLTSRLRHRTTSTNKNHLVLFGKAPKFVANRAYESEQIVYDDDKGEGMNFEIHTTVSLKGGNSKYRNGKLSITNADEVVISLTEATSFNGYDKSPGFNGKDPSIEAKTNMRRLKKFNYDQLRLRHINDYAKLYNRVKIDLGTDNNLIKLPTDQRIIHFGKSGKDNALLALYYQFGRYLLISSSRPGSLPTNLQGIWNDLIQPPWGSNYTTNINTEMNYWLAENTNLSECHYPLFDFLDDLAINGAVTAKVNYGIKEGWTAHHNSDIWAKTSPPGGYDWDPRGMPKWSAWPMAGAWLCTHLWEHYLFTGDTDFLKNRAYPLIKGSAQFMINWLIDDLKSPHLVTNPSTSPENTVKIQGKEYQLSMASTMDMSIIRYLFDIYIRTADLLDVDGELKERILQAKTRLYPYQIGQYGQLQEWYQDWDEPNDKHRHLSHLYGLYPGNQIDPRHQPALAAAAKQSLVHRGDMSTGWSMAWKVNWWARLLDGNHAYSILKTAINYVDQSKQGEQLSGGGVYLNLLDAHPPFQIDGNFGATAGITEMLLQSHNGEIHLLPALPDAWRKGSVQGLKARGNFTVDIEWDKGKLTKAVIRSNLGGDIKIRTAEVVKVVEKTTPLSAGAIKNPLLIIPEKITYKNNAVVPLNELDIAVGYSIGLTTEKDKIYTLTPLDQSRM</sequence>
<proteinExistence type="predicted"/>
<dbReference type="EMBL" id="SNZV01000011">
    <property type="protein sequence ID" value="TDS08927.1"/>
    <property type="molecule type" value="Genomic_DNA"/>
</dbReference>
<feature type="domain" description="Alpha fucosidase A-like C-terminal" evidence="2">
    <location>
        <begin position="738"/>
        <end position="812"/>
    </location>
</feature>
<name>A0A4R7CSX1_9SPHI</name>
<dbReference type="InterPro" id="IPR012341">
    <property type="entry name" value="6hp_glycosidase-like_sf"/>
</dbReference>
<dbReference type="PANTHER" id="PTHR31084:SF0">
    <property type="entry name" value="ALPHA-L-FUCOSIDASE 2"/>
    <property type="match status" value="1"/>
</dbReference>
<evidence type="ECO:0000259" key="2">
    <source>
        <dbReference type="Pfam" id="PF21307"/>
    </source>
</evidence>
<organism evidence="4 5">
    <name type="scientific">Sphingobacterium paludis</name>
    <dbReference type="NCBI Taxonomy" id="1476465"/>
    <lineage>
        <taxon>Bacteria</taxon>
        <taxon>Pseudomonadati</taxon>
        <taxon>Bacteroidota</taxon>
        <taxon>Sphingobacteriia</taxon>
        <taxon>Sphingobacteriales</taxon>
        <taxon>Sphingobacteriaceae</taxon>
        <taxon>Sphingobacterium</taxon>
    </lineage>
</organism>
<dbReference type="InterPro" id="IPR016518">
    <property type="entry name" value="Alpha-L-fucosidase"/>
</dbReference>
<dbReference type="Gene3D" id="1.50.10.10">
    <property type="match status" value="1"/>
</dbReference>
<feature type="domain" description="Glycosyl hydrolase family 95 catalytic" evidence="3">
    <location>
        <begin position="313"/>
        <end position="736"/>
    </location>
</feature>
<dbReference type="AlphaFoldDB" id="A0A4R7CSX1"/>
<dbReference type="Pfam" id="PF22124">
    <property type="entry name" value="Glyco_hydro_95_cat"/>
    <property type="match status" value="1"/>
</dbReference>
<dbReference type="PIRSF" id="PIRSF007663">
    <property type="entry name" value="UCP007663"/>
    <property type="match status" value="1"/>
</dbReference>
<dbReference type="Gene3D" id="2.60.40.1180">
    <property type="entry name" value="Golgi alpha-mannosidase II"/>
    <property type="match status" value="1"/>
</dbReference>
<evidence type="ECO:0000259" key="3">
    <source>
        <dbReference type="Pfam" id="PF22124"/>
    </source>
</evidence>
<dbReference type="InterPro" id="IPR049053">
    <property type="entry name" value="AFCA-like_C"/>
</dbReference>
<dbReference type="Gene3D" id="2.70.98.50">
    <property type="entry name" value="putative glycoside hydrolase family protein from bacillus halodurans"/>
    <property type="match status" value="1"/>
</dbReference>
<gene>
    <name evidence="4" type="ORF">B0I21_11156</name>
</gene>
<dbReference type="InterPro" id="IPR013780">
    <property type="entry name" value="Glyco_hydro_b"/>
</dbReference>
<dbReference type="Pfam" id="PF14498">
    <property type="entry name" value="Glyco_hyd_65N_2"/>
    <property type="match status" value="1"/>
</dbReference>
<dbReference type="Proteomes" id="UP000294752">
    <property type="component" value="Unassembled WGS sequence"/>
</dbReference>
<feature type="domain" description="Glycosyl hydrolase family 95 N-terminal" evidence="1">
    <location>
        <begin position="38"/>
        <end position="286"/>
    </location>
</feature>